<gene>
    <name evidence="5" type="ORF">M0812_11031</name>
</gene>
<organism evidence="5 6">
    <name type="scientific">Anaeramoeba flamelloides</name>
    <dbReference type="NCBI Taxonomy" id="1746091"/>
    <lineage>
        <taxon>Eukaryota</taxon>
        <taxon>Metamonada</taxon>
        <taxon>Anaeramoebidae</taxon>
        <taxon>Anaeramoeba</taxon>
    </lineage>
</organism>
<keyword evidence="2 3" id="KW-0040">ANK repeat</keyword>
<dbReference type="InterPro" id="IPR036770">
    <property type="entry name" value="Ankyrin_rpt-contain_sf"/>
</dbReference>
<protein>
    <submittedName>
        <fullName evidence="5">Ankyrin repeat ph and sec7 domain containing protein secg-related</fullName>
    </submittedName>
</protein>
<proteinExistence type="predicted"/>
<evidence type="ECO:0000313" key="6">
    <source>
        <dbReference type="Proteomes" id="UP001146793"/>
    </source>
</evidence>
<feature type="repeat" description="ANK" evidence="3">
    <location>
        <begin position="112"/>
        <end position="146"/>
    </location>
</feature>
<evidence type="ECO:0000256" key="2">
    <source>
        <dbReference type="ARBA" id="ARBA00023043"/>
    </source>
</evidence>
<dbReference type="AlphaFoldDB" id="A0AAV7ZWI4"/>
<dbReference type="Proteomes" id="UP001146793">
    <property type="component" value="Unassembled WGS sequence"/>
</dbReference>
<feature type="compositionally biased region" description="Basic and acidic residues" evidence="4">
    <location>
        <begin position="548"/>
        <end position="589"/>
    </location>
</feature>
<evidence type="ECO:0000256" key="3">
    <source>
        <dbReference type="PROSITE-ProRule" id="PRU00023"/>
    </source>
</evidence>
<dbReference type="InterPro" id="IPR002110">
    <property type="entry name" value="Ankyrin_rpt"/>
</dbReference>
<evidence type="ECO:0000313" key="5">
    <source>
        <dbReference type="EMBL" id="KAJ3445166.1"/>
    </source>
</evidence>
<keyword evidence="1" id="KW-0677">Repeat</keyword>
<dbReference type="PANTHER" id="PTHR24180">
    <property type="entry name" value="CYCLIN-DEPENDENT KINASE INHIBITOR 2C-RELATED"/>
    <property type="match status" value="1"/>
</dbReference>
<evidence type="ECO:0000256" key="1">
    <source>
        <dbReference type="ARBA" id="ARBA00022737"/>
    </source>
</evidence>
<comment type="caution">
    <text evidence="5">The sequence shown here is derived from an EMBL/GenBank/DDBJ whole genome shotgun (WGS) entry which is preliminary data.</text>
</comment>
<reference evidence="5" key="1">
    <citation type="submission" date="2022-08" db="EMBL/GenBank/DDBJ databases">
        <title>Novel sulphate-reducing endosymbionts in the free-living metamonad Anaeramoeba.</title>
        <authorList>
            <person name="Jerlstrom-Hultqvist J."/>
            <person name="Cepicka I."/>
            <person name="Gallot-Lavallee L."/>
            <person name="Salas-Leiva D."/>
            <person name="Curtis B.A."/>
            <person name="Zahonova K."/>
            <person name="Pipaliya S."/>
            <person name="Dacks J."/>
            <person name="Roger A.J."/>
        </authorList>
    </citation>
    <scope>NUCLEOTIDE SEQUENCE</scope>
    <source>
        <strain evidence="5">Busselton2</strain>
    </source>
</reference>
<dbReference type="PROSITE" id="PS50088">
    <property type="entry name" value="ANK_REPEAT"/>
    <property type="match status" value="2"/>
</dbReference>
<dbReference type="EMBL" id="JANTQA010000023">
    <property type="protein sequence ID" value="KAJ3445166.1"/>
    <property type="molecule type" value="Genomic_DNA"/>
</dbReference>
<name>A0AAV7ZWI4_9EUKA</name>
<dbReference type="SMART" id="SM00248">
    <property type="entry name" value="ANK"/>
    <property type="match status" value="5"/>
</dbReference>
<feature type="repeat" description="ANK" evidence="3">
    <location>
        <begin position="325"/>
        <end position="359"/>
    </location>
</feature>
<accession>A0AAV7ZWI4</accession>
<evidence type="ECO:0000256" key="4">
    <source>
        <dbReference type="SAM" id="MobiDB-lite"/>
    </source>
</evidence>
<dbReference type="PANTHER" id="PTHR24180:SF45">
    <property type="entry name" value="POLY [ADP-RIBOSE] POLYMERASE TANKYRASE"/>
    <property type="match status" value="1"/>
</dbReference>
<feature type="region of interest" description="Disordered" evidence="4">
    <location>
        <begin position="503"/>
        <end position="596"/>
    </location>
</feature>
<sequence>MKKTNNVQTVLSTKLSRRLQNFQLDQVKRYITKKNINTINRKGESPVSIICKYNQFLDQRMIEYLFGLQIDLGLRVTFPPLLCYAHRSWHNLAVFKSLIERGFDMNGQIEENGYTLLHVLLGKKNVQKSSVEFSLAKGVDPNKRDKNGCSCIFLLLDDKCCDAIPILRLVKKYSCDFSLVNNQGNNVLHEIGLKMNPSGVSAFPLLKYFVRNGVGLNVKNNKGILPIHYFFEKNMPLEFFKFLLQHVSEINTKTHGGETILSSYCVSQYCTLQRIQLLFNKGSELQNDQICVISRILNNKEVIDRHEVLQFFYQNGYNFRKKYENTETPLNFLLKDKNMNYKLFKFFINVGTDLNATDKKNRNPLYYAILDTSYRSNKILTKLLENGADPLIPQSPNLFVRLFSRTLPPLGIIKLFLKQGAIINSQDKYGSTALLKILLVSKELIDSITIWYDDMIDEWTCRRWSPGNSPIEKRIIIKKRFELDFNTGEKEYIREKEIIKREKEEVQKKKSKMAMETGGRGEKGRGRGRGRRSGGERGSGRGNGNVEESGRVMDRKGSEVGREKENKSKKDRDNQFLKIDNNKNEIKEEKKKKKAN</sequence>
<dbReference type="Gene3D" id="1.25.40.20">
    <property type="entry name" value="Ankyrin repeat-containing domain"/>
    <property type="match status" value="3"/>
</dbReference>
<dbReference type="InterPro" id="IPR051637">
    <property type="entry name" value="Ank_repeat_dom-contain_49"/>
</dbReference>
<dbReference type="SUPFAM" id="SSF48403">
    <property type="entry name" value="Ankyrin repeat"/>
    <property type="match status" value="1"/>
</dbReference>